<keyword evidence="2 8" id="KW-0808">Transferase</keyword>
<feature type="compositionally biased region" description="Polar residues" evidence="5">
    <location>
        <begin position="7"/>
        <end position="16"/>
    </location>
</feature>
<dbReference type="Pfam" id="PF08100">
    <property type="entry name" value="Dimerisation"/>
    <property type="match status" value="1"/>
</dbReference>
<dbReference type="GO" id="GO:0032259">
    <property type="term" value="P:methylation"/>
    <property type="evidence" value="ECO:0007669"/>
    <property type="project" value="UniProtKB-KW"/>
</dbReference>
<evidence type="ECO:0000256" key="3">
    <source>
        <dbReference type="ARBA" id="ARBA00022691"/>
    </source>
</evidence>
<dbReference type="GO" id="GO:0008171">
    <property type="term" value="F:O-methyltransferase activity"/>
    <property type="evidence" value="ECO:0007669"/>
    <property type="project" value="InterPro"/>
</dbReference>
<dbReference type="RefSeq" id="WP_171083396.1">
    <property type="nucleotide sequence ID" value="NZ_BNBU01000014.1"/>
</dbReference>
<dbReference type="InterPro" id="IPR012967">
    <property type="entry name" value="COMT_dimerisation"/>
</dbReference>
<dbReference type="InterPro" id="IPR036390">
    <property type="entry name" value="WH_DNA-bd_sf"/>
</dbReference>
<accession>A0A7Y7B7F1</accession>
<dbReference type="PANTHER" id="PTHR43712:SF2">
    <property type="entry name" value="O-METHYLTRANSFERASE CICE"/>
    <property type="match status" value="1"/>
</dbReference>
<evidence type="ECO:0000259" key="6">
    <source>
        <dbReference type="Pfam" id="PF00891"/>
    </source>
</evidence>
<dbReference type="Proteomes" id="UP000587462">
    <property type="component" value="Unassembled WGS sequence"/>
</dbReference>
<dbReference type="InterPro" id="IPR036388">
    <property type="entry name" value="WH-like_DNA-bd_sf"/>
</dbReference>
<feature type="domain" description="O-methyltransferase dimerisation" evidence="7">
    <location>
        <begin position="34"/>
        <end position="108"/>
    </location>
</feature>
<name>A0A7Y7B7F1_STRMO</name>
<protein>
    <submittedName>
        <fullName evidence="8">SAM-dependent methyltransferase</fullName>
    </submittedName>
</protein>
<dbReference type="Gene3D" id="1.10.10.10">
    <property type="entry name" value="Winged helix-like DNA-binding domain superfamily/Winged helix DNA-binding domain"/>
    <property type="match status" value="1"/>
</dbReference>
<dbReference type="PROSITE" id="PS51683">
    <property type="entry name" value="SAM_OMT_II"/>
    <property type="match status" value="1"/>
</dbReference>
<evidence type="ECO:0000313" key="9">
    <source>
        <dbReference type="Proteomes" id="UP000587462"/>
    </source>
</evidence>
<dbReference type="InterPro" id="IPR029063">
    <property type="entry name" value="SAM-dependent_MTases_sf"/>
</dbReference>
<gene>
    <name evidence="8" type="ORF">HG542_20115</name>
</gene>
<evidence type="ECO:0000256" key="2">
    <source>
        <dbReference type="ARBA" id="ARBA00022679"/>
    </source>
</evidence>
<evidence type="ECO:0000256" key="4">
    <source>
        <dbReference type="PIRSR" id="PIRSR005739-1"/>
    </source>
</evidence>
<sequence>MNGRRPLTTSPSNPLYTSTFSSTPTDDPGAVLIDLMLGHIFSGALRTAVELGVADCLADGPLTPEDIAGRTGVHAPSLRRVLRLLASRGVFSEDEKGAFGLTPAAELLRADAPVSQHDGTLLLTNELFQRSVAGMPEAVRTGVPAFEAAYGMPLFDYLATQPELQKLFDRGMSSFSGPLDDIVTEAYEFPAEGTVIDVGGGRGGLLRAVLQHNPGLSGVLFDQEQTVREHILDVPELAGRWRIEPGDFFSKLPAGGDLYLLKNILHDWSDEDSVRILRGLREVMRPGGRLLVVEAVLPAGNEPHYGKAADIIMLSTLWGKERTEAEFAALLRESGFGVVRVVPTASWQSIVEAEAV</sequence>
<dbReference type="EMBL" id="JABBXF010000044">
    <property type="protein sequence ID" value="NVK79961.1"/>
    <property type="molecule type" value="Genomic_DNA"/>
</dbReference>
<dbReference type="AlphaFoldDB" id="A0A7Y7B7F1"/>
<feature type="active site" description="Proton acceptor" evidence="4">
    <location>
        <position position="266"/>
    </location>
</feature>
<dbReference type="InterPro" id="IPR001077">
    <property type="entry name" value="COMT_C"/>
</dbReference>
<dbReference type="Pfam" id="PF00891">
    <property type="entry name" value="Methyltransf_2"/>
    <property type="match status" value="1"/>
</dbReference>
<dbReference type="PIRSF" id="PIRSF005739">
    <property type="entry name" value="O-mtase"/>
    <property type="match status" value="1"/>
</dbReference>
<feature type="domain" description="O-methyltransferase C-terminal" evidence="6">
    <location>
        <begin position="137"/>
        <end position="336"/>
    </location>
</feature>
<organism evidence="8 9">
    <name type="scientific">Streptomyces morookaense</name>
    <name type="common">Streptoverticillium morookaense</name>
    <dbReference type="NCBI Taxonomy" id="1970"/>
    <lineage>
        <taxon>Bacteria</taxon>
        <taxon>Bacillati</taxon>
        <taxon>Actinomycetota</taxon>
        <taxon>Actinomycetes</taxon>
        <taxon>Kitasatosporales</taxon>
        <taxon>Streptomycetaceae</taxon>
        <taxon>Streptomyces</taxon>
    </lineage>
</organism>
<dbReference type="PANTHER" id="PTHR43712">
    <property type="entry name" value="PUTATIVE (AFU_ORTHOLOGUE AFUA_4G14580)-RELATED"/>
    <property type="match status" value="1"/>
</dbReference>
<dbReference type="InterPro" id="IPR016461">
    <property type="entry name" value="COMT-like"/>
</dbReference>
<dbReference type="SUPFAM" id="SSF53335">
    <property type="entry name" value="S-adenosyl-L-methionine-dependent methyltransferases"/>
    <property type="match status" value="1"/>
</dbReference>
<feature type="region of interest" description="Disordered" evidence="5">
    <location>
        <begin position="1"/>
        <end position="22"/>
    </location>
</feature>
<comment type="caution">
    <text evidence="8">The sequence shown here is derived from an EMBL/GenBank/DDBJ whole genome shotgun (WGS) entry which is preliminary data.</text>
</comment>
<reference evidence="8 9" key="1">
    <citation type="submission" date="2020-04" db="EMBL/GenBank/DDBJ databases">
        <title>Draft Genome Sequence of Streptomyces morookaense DSM 40503, an 8-azaguanine-producing strain.</title>
        <authorList>
            <person name="Qi J."/>
            <person name="Gao J.-M."/>
        </authorList>
    </citation>
    <scope>NUCLEOTIDE SEQUENCE [LARGE SCALE GENOMIC DNA]</scope>
    <source>
        <strain evidence="8 9">DSM 40503</strain>
    </source>
</reference>
<evidence type="ECO:0000256" key="1">
    <source>
        <dbReference type="ARBA" id="ARBA00022603"/>
    </source>
</evidence>
<proteinExistence type="predicted"/>
<keyword evidence="9" id="KW-1185">Reference proteome</keyword>
<dbReference type="SUPFAM" id="SSF46785">
    <property type="entry name" value="Winged helix' DNA-binding domain"/>
    <property type="match status" value="1"/>
</dbReference>
<keyword evidence="1 8" id="KW-0489">Methyltransferase</keyword>
<keyword evidence="3" id="KW-0949">S-adenosyl-L-methionine</keyword>
<evidence type="ECO:0000256" key="5">
    <source>
        <dbReference type="SAM" id="MobiDB-lite"/>
    </source>
</evidence>
<dbReference type="GO" id="GO:0046983">
    <property type="term" value="F:protein dimerization activity"/>
    <property type="evidence" value="ECO:0007669"/>
    <property type="project" value="InterPro"/>
</dbReference>
<evidence type="ECO:0000313" key="8">
    <source>
        <dbReference type="EMBL" id="NVK79961.1"/>
    </source>
</evidence>
<dbReference type="Gene3D" id="3.40.50.150">
    <property type="entry name" value="Vaccinia Virus protein VP39"/>
    <property type="match status" value="1"/>
</dbReference>
<evidence type="ECO:0000259" key="7">
    <source>
        <dbReference type="Pfam" id="PF08100"/>
    </source>
</evidence>